<proteinExistence type="predicted"/>
<evidence type="ECO:0000313" key="2">
    <source>
        <dbReference type="Proteomes" id="UP001225596"/>
    </source>
</evidence>
<sequence length="412" mass="45290">MIYDALIVPTETPSTLREIKRALLTYDQILLIDPSDRELFPRQAFIAATRGMPFAMDLGPVRPMGKGIGYDERFERTLEYCKTAVSQNTLKVISTFTAPKANGITIGGAPLGGYPLNPADIYQFYRSLASSQDLLTDVIGHDAYALKRELQNTDGLAMTGLADNSDVGGTSLPIAEVVENEQLAEPLTQIARARIGAILKYSGYCEAKSLVPIFGAPSYTRALGRILNRARTFLDAGTTEDQFRRSRVLDLAHEEFLVDERLDALSVDDVLRLRSTAWGQQAVAREHLFEAIFKIADSSREDDAFLEAAAKEIQDYRKASESLVRERESLGMSIKCDLGIGALKGGIATVGLMSLIESPLQSIAMTLAAGGVLSLEKAKEYVPKWREIQAQTADLKRGAGFAFYDFYSRLPK</sequence>
<reference evidence="1 2" key="1">
    <citation type="submission" date="2023-08" db="EMBL/GenBank/DDBJ databases">
        <title>Oxalobacteraceae gen .nov., isolated from river sludge outside the plant.</title>
        <authorList>
            <person name="Zhao S.Y."/>
        </authorList>
    </citation>
    <scope>NUCLEOTIDE SEQUENCE [LARGE SCALE GENOMIC DNA]</scope>
    <source>
        <strain evidence="1 2">R-40</strain>
    </source>
</reference>
<organism evidence="1 2">
    <name type="scientific">Keguizhuia sedimenti</name>
    <dbReference type="NCBI Taxonomy" id="3064264"/>
    <lineage>
        <taxon>Bacteria</taxon>
        <taxon>Pseudomonadati</taxon>
        <taxon>Pseudomonadota</taxon>
        <taxon>Betaproteobacteria</taxon>
        <taxon>Burkholderiales</taxon>
        <taxon>Oxalobacteraceae</taxon>
        <taxon>Keguizhuia</taxon>
    </lineage>
</organism>
<protein>
    <submittedName>
        <fullName evidence="1">Uncharacterized protein</fullName>
    </submittedName>
</protein>
<keyword evidence="2" id="KW-1185">Reference proteome</keyword>
<dbReference type="EMBL" id="JAUYVH010000012">
    <property type="protein sequence ID" value="MDQ9171726.1"/>
    <property type="molecule type" value="Genomic_DNA"/>
</dbReference>
<evidence type="ECO:0000313" key="1">
    <source>
        <dbReference type="EMBL" id="MDQ9171726.1"/>
    </source>
</evidence>
<accession>A0ABU1BUQ0</accession>
<comment type="caution">
    <text evidence="1">The sequence shown here is derived from an EMBL/GenBank/DDBJ whole genome shotgun (WGS) entry which is preliminary data.</text>
</comment>
<dbReference type="Proteomes" id="UP001225596">
    <property type="component" value="Unassembled WGS sequence"/>
</dbReference>
<name>A0ABU1BUQ0_9BURK</name>
<dbReference type="RefSeq" id="WP_338437671.1">
    <property type="nucleotide sequence ID" value="NZ_JAUYVH010000012.1"/>
</dbReference>
<gene>
    <name evidence="1" type="ORF">Q8A64_15030</name>
</gene>